<dbReference type="FunFam" id="3.40.50.300:FF:000285">
    <property type="entry name" value="Sporulation initiation inhibitor Soj"/>
    <property type="match status" value="1"/>
</dbReference>
<reference evidence="5 7" key="2">
    <citation type="submission" date="2020-02" db="EMBL/GenBank/DDBJ databases">
        <title>The WGS of Modestobacter muralis DSM 100205.</title>
        <authorList>
            <person name="Jiang Z."/>
        </authorList>
    </citation>
    <scope>NUCLEOTIDE SEQUENCE [LARGE SCALE GENOMIC DNA]</scope>
    <source>
        <strain evidence="5 7">DSM 100205</strain>
    </source>
</reference>
<dbReference type="RefSeq" id="WP_163613398.1">
    <property type="nucleotide sequence ID" value="NZ_JAAGWB010000073.1"/>
</dbReference>
<protein>
    <submittedName>
        <fullName evidence="5">ParA family protein</fullName>
    </submittedName>
</protein>
<evidence type="ECO:0000313" key="4">
    <source>
        <dbReference type="EMBL" id="NEK96601.1"/>
    </source>
</evidence>
<keyword evidence="6" id="KW-1185">Reference proteome</keyword>
<organism evidence="5 7">
    <name type="scientific">Modestobacter muralis</name>
    <dbReference type="NCBI Taxonomy" id="1608614"/>
    <lineage>
        <taxon>Bacteria</taxon>
        <taxon>Bacillati</taxon>
        <taxon>Actinomycetota</taxon>
        <taxon>Actinomycetes</taxon>
        <taxon>Geodermatophilales</taxon>
        <taxon>Geodermatophilaceae</taxon>
        <taxon>Modestobacter</taxon>
    </lineage>
</organism>
<dbReference type="InterPro" id="IPR027417">
    <property type="entry name" value="P-loop_NTPase"/>
</dbReference>
<proteinExistence type="inferred from homology"/>
<comment type="function">
    <text evidence="2">May play a role in septum formation.</text>
</comment>
<dbReference type="SUPFAM" id="SSF52540">
    <property type="entry name" value="P-loop containing nucleoside triphosphate hydrolases"/>
    <property type="match status" value="1"/>
</dbReference>
<dbReference type="AlphaFoldDB" id="A0A6P0HD09"/>
<comment type="caution">
    <text evidence="5">The sequence shown here is derived from an EMBL/GenBank/DDBJ whole genome shotgun (WGS) entry which is preliminary data.</text>
</comment>
<dbReference type="EMBL" id="JAAGWB010000073">
    <property type="protein sequence ID" value="NEN53520.1"/>
    <property type="molecule type" value="Genomic_DNA"/>
</dbReference>
<dbReference type="Pfam" id="PF13614">
    <property type="entry name" value="AAA_31"/>
    <property type="match status" value="1"/>
</dbReference>
<dbReference type="Proteomes" id="UP000468828">
    <property type="component" value="Unassembled WGS sequence"/>
</dbReference>
<dbReference type="Proteomes" id="UP000471152">
    <property type="component" value="Unassembled WGS sequence"/>
</dbReference>
<name>A0A6P0HD09_9ACTN</name>
<evidence type="ECO:0000259" key="3">
    <source>
        <dbReference type="Pfam" id="PF13614"/>
    </source>
</evidence>
<dbReference type="CDD" id="cd02042">
    <property type="entry name" value="ParAB_family"/>
    <property type="match status" value="1"/>
</dbReference>
<evidence type="ECO:0000256" key="1">
    <source>
        <dbReference type="ARBA" id="ARBA00006976"/>
    </source>
</evidence>
<dbReference type="PANTHER" id="PTHR13696">
    <property type="entry name" value="P-LOOP CONTAINING NUCLEOSIDE TRIPHOSPHATE HYDROLASE"/>
    <property type="match status" value="1"/>
</dbReference>
<evidence type="ECO:0000313" key="6">
    <source>
        <dbReference type="Proteomes" id="UP000468828"/>
    </source>
</evidence>
<evidence type="ECO:0000313" key="7">
    <source>
        <dbReference type="Proteomes" id="UP000471152"/>
    </source>
</evidence>
<accession>A0A6P0HD09</accession>
<sequence>MTARVIALCNQKGGVGKTTLTVNLAQTIADTGRRVLVIDADPQANATTNLGVVVEDDTLTLNDVLTVEPRTGRVRAGSVVDAATPAGEGWNPLIEVVPAERGLATREQDQNLGREYRLREALSGTLEQWDVVLIDCPPSIGPLTVTALAAADAALLVTEPRAASVDGVAQIVATLDLIRMHFNAGLEIAGVVINRHNTQRVDRTDWAATIQATYGDLVLDPFVPEREAISQATSGAVPVSTIATESGRSVTAALQLIADLIAPATVTS</sequence>
<dbReference type="InterPro" id="IPR050678">
    <property type="entry name" value="DNA_Partitioning_ATPase"/>
</dbReference>
<dbReference type="PIRSF" id="PIRSF009320">
    <property type="entry name" value="Nuc_binding_HP_1000"/>
    <property type="match status" value="1"/>
</dbReference>
<reference evidence="4 6" key="1">
    <citation type="submission" date="2020-01" db="EMBL/GenBank/DDBJ databases">
        <title>the WGS Modestobacter muralis CPCC 204518.</title>
        <authorList>
            <person name="Jiang Z."/>
        </authorList>
    </citation>
    <scope>NUCLEOTIDE SEQUENCE [LARGE SCALE GENOMIC DNA]</scope>
    <source>
        <strain evidence="4 6">DSM 100205</strain>
    </source>
</reference>
<feature type="domain" description="AAA" evidence="3">
    <location>
        <begin position="4"/>
        <end position="188"/>
    </location>
</feature>
<evidence type="ECO:0000313" key="5">
    <source>
        <dbReference type="EMBL" id="NEN53520.1"/>
    </source>
</evidence>
<dbReference type="EMBL" id="JAAGWH010000069">
    <property type="protein sequence ID" value="NEK96601.1"/>
    <property type="molecule type" value="Genomic_DNA"/>
</dbReference>
<gene>
    <name evidence="5" type="ORF">G3R41_21695</name>
    <name evidence="4" type="ORF">GCU67_20880</name>
</gene>
<evidence type="ECO:0000256" key="2">
    <source>
        <dbReference type="ARBA" id="ARBA00059092"/>
    </source>
</evidence>
<dbReference type="PANTHER" id="PTHR13696:SF52">
    <property type="entry name" value="PARA FAMILY PROTEIN CT_582"/>
    <property type="match status" value="1"/>
</dbReference>
<comment type="similarity">
    <text evidence="1">Belongs to the ParA family.</text>
</comment>
<dbReference type="Gene3D" id="3.40.50.300">
    <property type="entry name" value="P-loop containing nucleotide triphosphate hydrolases"/>
    <property type="match status" value="1"/>
</dbReference>
<dbReference type="InterPro" id="IPR025669">
    <property type="entry name" value="AAA_dom"/>
</dbReference>